<dbReference type="Proteomes" id="UP001153678">
    <property type="component" value="Unassembled WGS sequence"/>
</dbReference>
<accession>A0A9W4SS52</accession>
<sequence length="46" mass="5125">MDLRLTKWNQNDKSRTTDISTDTPTDTSQQVTSQPAPQQVTSSQTS</sequence>
<evidence type="ECO:0000256" key="1">
    <source>
        <dbReference type="SAM" id="MobiDB-lite"/>
    </source>
</evidence>
<feature type="compositionally biased region" description="Basic and acidic residues" evidence="1">
    <location>
        <begin position="1"/>
        <end position="16"/>
    </location>
</feature>
<organism evidence="2 3">
    <name type="scientific">Funneliformis geosporum</name>
    <dbReference type="NCBI Taxonomy" id="1117311"/>
    <lineage>
        <taxon>Eukaryota</taxon>
        <taxon>Fungi</taxon>
        <taxon>Fungi incertae sedis</taxon>
        <taxon>Mucoromycota</taxon>
        <taxon>Glomeromycotina</taxon>
        <taxon>Glomeromycetes</taxon>
        <taxon>Glomerales</taxon>
        <taxon>Glomeraceae</taxon>
        <taxon>Funneliformis</taxon>
    </lineage>
</organism>
<evidence type="ECO:0000313" key="3">
    <source>
        <dbReference type="Proteomes" id="UP001153678"/>
    </source>
</evidence>
<feature type="compositionally biased region" description="Low complexity" evidence="1">
    <location>
        <begin position="17"/>
        <end position="34"/>
    </location>
</feature>
<proteinExistence type="predicted"/>
<reference evidence="2" key="1">
    <citation type="submission" date="2022-08" db="EMBL/GenBank/DDBJ databases">
        <authorList>
            <person name="Kallberg Y."/>
            <person name="Tangrot J."/>
            <person name="Rosling A."/>
        </authorList>
    </citation>
    <scope>NUCLEOTIDE SEQUENCE</scope>
    <source>
        <strain evidence="2">Wild A</strain>
    </source>
</reference>
<protein>
    <submittedName>
        <fullName evidence="2">10262_t:CDS:1</fullName>
    </submittedName>
</protein>
<name>A0A9W4SS52_9GLOM</name>
<keyword evidence="3" id="KW-1185">Reference proteome</keyword>
<evidence type="ECO:0000313" key="2">
    <source>
        <dbReference type="EMBL" id="CAI2179427.1"/>
    </source>
</evidence>
<dbReference type="AlphaFoldDB" id="A0A9W4SS52"/>
<feature type="compositionally biased region" description="Polar residues" evidence="1">
    <location>
        <begin position="35"/>
        <end position="46"/>
    </location>
</feature>
<feature type="region of interest" description="Disordered" evidence="1">
    <location>
        <begin position="1"/>
        <end position="46"/>
    </location>
</feature>
<gene>
    <name evidence="2" type="ORF">FWILDA_LOCUS9084</name>
</gene>
<dbReference type="EMBL" id="CAMKVN010002070">
    <property type="protein sequence ID" value="CAI2179427.1"/>
    <property type="molecule type" value="Genomic_DNA"/>
</dbReference>
<comment type="caution">
    <text evidence="2">The sequence shown here is derived from an EMBL/GenBank/DDBJ whole genome shotgun (WGS) entry which is preliminary data.</text>
</comment>